<dbReference type="InterPro" id="IPR051506">
    <property type="entry name" value="ATOS_Transcription_Regulators"/>
</dbReference>
<evidence type="ECO:0000313" key="2">
    <source>
        <dbReference type="EMBL" id="VDD96603.1"/>
    </source>
</evidence>
<reference evidence="4" key="1">
    <citation type="submission" date="2017-02" db="UniProtKB">
        <authorList>
            <consortium name="WormBaseParasite"/>
        </authorList>
    </citation>
    <scope>IDENTIFICATION</scope>
</reference>
<name>A0A0N4VMF8_ENTVE</name>
<dbReference type="PANTHER" id="PTHR13199">
    <property type="entry name" value="GH03947P"/>
    <property type="match status" value="1"/>
</dbReference>
<dbReference type="InterPro" id="IPR025261">
    <property type="entry name" value="Atos-like_cons_dom"/>
</dbReference>
<accession>A0A0N4VMF8</accession>
<gene>
    <name evidence="2" type="ORF">EVEC_LOCUS11354</name>
</gene>
<organism evidence="4">
    <name type="scientific">Enterobius vermicularis</name>
    <name type="common">Human pinworm</name>
    <dbReference type="NCBI Taxonomy" id="51028"/>
    <lineage>
        <taxon>Eukaryota</taxon>
        <taxon>Metazoa</taxon>
        <taxon>Ecdysozoa</taxon>
        <taxon>Nematoda</taxon>
        <taxon>Chromadorea</taxon>
        <taxon>Rhabditida</taxon>
        <taxon>Spirurina</taxon>
        <taxon>Oxyuridomorpha</taxon>
        <taxon>Oxyuroidea</taxon>
        <taxon>Oxyuridae</taxon>
        <taxon>Enterobius</taxon>
    </lineage>
</organism>
<evidence type="ECO:0000313" key="3">
    <source>
        <dbReference type="Proteomes" id="UP000274131"/>
    </source>
</evidence>
<feature type="domain" description="Atos-like conserved" evidence="1">
    <location>
        <begin position="304"/>
        <end position="362"/>
    </location>
</feature>
<dbReference type="SMART" id="SM01177">
    <property type="entry name" value="DUF4210"/>
    <property type="match status" value="1"/>
</dbReference>
<keyword evidence="3" id="KW-1185">Reference proteome</keyword>
<evidence type="ECO:0000313" key="4">
    <source>
        <dbReference type="WBParaSite" id="EVEC_0001211601-mRNA-1"/>
    </source>
</evidence>
<proteinExistence type="predicted"/>
<dbReference type="EMBL" id="UXUI01011917">
    <property type="protein sequence ID" value="VDD96603.1"/>
    <property type="molecule type" value="Genomic_DNA"/>
</dbReference>
<dbReference type="PANTHER" id="PTHR13199:SF11">
    <property type="entry name" value="PROTEIN ATOSSA"/>
    <property type="match status" value="1"/>
</dbReference>
<dbReference type="OrthoDB" id="8625101at2759"/>
<evidence type="ECO:0000259" key="1">
    <source>
        <dbReference type="SMART" id="SM01177"/>
    </source>
</evidence>
<dbReference type="Pfam" id="PF13915">
    <property type="entry name" value="DUF4210"/>
    <property type="match status" value="1"/>
</dbReference>
<dbReference type="WBParaSite" id="EVEC_0001211601-mRNA-1">
    <property type="protein sequence ID" value="EVEC_0001211601-mRNA-1"/>
    <property type="gene ID" value="EVEC_0001211601"/>
</dbReference>
<sequence length="519" mass="58464">MEVGAEIARIIIESRTTGVLKDEESLVNANVKEAEHLLSVEKPVRIETLLVHERCARTGVRCEGVLPVETWTIKQRLNQCSKKLAKFLIVLTKLKALDPLFLKNAVRSQLHFSQLNSWMINNGGKLPNGLVSVFRILCDEFVENCCEKNRISKVDGEFTEEHFFPVVKCEPSSLLIVSVKCMKFYSLPSLPSCSPINESSLQELLESGCSGKSLSMTDQLLNESSTSSKYGIESFIFLQQFSRINCLDTEDILKKPPVKGSFLVKAFLIYAAQHKKSWRGDEDGNLSDNKKAKRVKSSSTASGLLCNFEESILNGRLKPFASVKGFQLQITATGSFCAPHVTLAVETFFFSFSDDNAPSLNFIPNRPLSVLQIRRVLRFKIERIVGKMGRKRFFGGGRYRLFSFRFGGTGKGKCSLEDLGCKGYRIPKRGVIQATLFNPQGTVVCLFVVRFDVSEMPPSCRTFLRHRQFSTPPDCSNDQISRSWLRYLIHFRQANFYLSGLAFSCTLATDRRCNLFIHS</sequence>
<reference evidence="2 3" key="2">
    <citation type="submission" date="2018-10" db="EMBL/GenBank/DDBJ databases">
        <authorList>
            <consortium name="Pathogen Informatics"/>
        </authorList>
    </citation>
    <scope>NUCLEOTIDE SEQUENCE [LARGE SCALE GENOMIC DNA]</scope>
</reference>
<dbReference type="Proteomes" id="UP000274131">
    <property type="component" value="Unassembled WGS sequence"/>
</dbReference>
<dbReference type="AlphaFoldDB" id="A0A0N4VMF8"/>
<protein>
    <submittedName>
        <fullName evidence="4">DUF4210 domain-containing protein</fullName>
    </submittedName>
</protein>